<name>A0A6J4M347_9ACTN</name>
<dbReference type="AlphaFoldDB" id="A0A6J4M347"/>
<sequence>MNSIALCRRCSVPVLPGSGACPFCGVAQPEAVRLSPAVRGCWVVVGAGALAVTYELMALFGRAIG</sequence>
<proteinExistence type="predicted"/>
<evidence type="ECO:0000313" key="1">
    <source>
        <dbReference type="EMBL" id="CAA9348393.1"/>
    </source>
</evidence>
<reference evidence="1" key="1">
    <citation type="submission" date="2020-02" db="EMBL/GenBank/DDBJ databases">
        <authorList>
            <person name="Meier V. D."/>
        </authorList>
    </citation>
    <scope>NUCLEOTIDE SEQUENCE</scope>
    <source>
        <strain evidence="1">AVDCRST_MAG07</strain>
    </source>
</reference>
<gene>
    <name evidence="1" type="ORF">AVDCRST_MAG07-2837</name>
</gene>
<protein>
    <submittedName>
        <fullName evidence="1">Uncharacterized protein</fullName>
    </submittedName>
</protein>
<organism evidence="1">
    <name type="scientific">uncultured Frankineae bacterium</name>
    <dbReference type="NCBI Taxonomy" id="437475"/>
    <lineage>
        <taxon>Bacteria</taxon>
        <taxon>Bacillati</taxon>
        <taxon>Actinomycetota</taxon>
        <taxon>Actinomycetes</taxon>
        <taxon>Frankiales</taxon>
        <taxon>environmental samples</taxon>
    </lineage>
</organism>
<accession>A0A6J4M347</accession>
<dbReference type="EMBL" id="CADCUB010000134">
    <property type="protein sequence ID" value="CAA9348393.1"/>
    <property type="molecule type" value="Genomic_DNA"/>
</dbReference>